<dbReference type="SUPFAM" id="SSF51905">
    <property type="entry name" value="FAD/NAD(P)-binding domain"/>
    <property type="match status" value="1"/>
</dbReference>
<dbReference type="Gene3D" id="3.30.560.10">
    <property type="entry name" value="Glucose Oxidase, domain 3"/>
    <property type="match status" value="1"/>
</dbReference>
<dbReference type="InterPro" id="IPR012132">
    <property type="entry name" value="GMC_OxRdtase"/>
</dbReference>
<evidence type="ECO:0000256" key="2">
    <source>
        <dbReference type="PIRSR" id="PIRSR000137-2"/>
    </source>
</evidence>
<dbReference type="Pfam" id="PF00732">
    <property type="entry name" value="GMC_oxred_N"/>
    <property type="match status" value="1"/>
</dbReference>
<dbReference type="AlphaFoldDB" id="A0A9P0AWB0"/>
<dbReference type="GO" id="GO:0050660">
    <property type="term" value="F:flavin adenine dinucleotide binding"/>
    <property type="evidence" value="ECO:0007669"/>
    <property type="project" value="InterPro"/>
</dbReference>
<dbReference type="EMBL" id="OV121141">
    <property type="protein sequence ID" value="CAH0548913.1"/>
    <property type="molecule type" value="Genomic_DNA"/>
</dbReference>
<evidence type="ECO:0000256" key="3">
    <source>
        <dbReference type="RuleBase" id="RU003968"/>
    </source>
</evidence>
<reference evidence="6" key="1">
    <citation type="submission" date="2021-12" db="EMBL/GenBank/DDBJ databases">
        <authorList>
            <person name="King R."/>
        </authorList>
    </citation>
    <scope>NUCLEOTIDE SEQUENCE</scope>
</reference>
<evidence type="ECO:0000313" key="6">
    <source>
        <dbReference type="EMBL" id="CAH0548913.1"/>
    </source>
</evidence>
<evidence type="ECO:0000256" key="1">
    <source>
        <dbReference type="ARBA" id="ARBA00010790"/>
    </source>
</evidence>
<dbReference type="Gene3D" id="3.50.50.60">
    <property type="entry name" value="FAD/NAD(P)-binding domain"/>
    <property type="match status" value="1"/>
</dbReference>
<feature type="signal peptide" evidence="4">
    <location>
        <begin position="1"/>
        <end position="17"/>
    </location>
</feature>
<dbReference type="InterPro" id="IPR000172">
    <property type="entry name" value="GMC_OxRdtase_N"/>
</dbReference>
<keyword evidence="4" id="KW-0732">Signal</keyword>
<feature type="chain" id="PRO_5040325024" description="Glucose-methanol-choline oxidoreductase N-terminal domain-containing protein" evidence="4">
    <location>
        <begin position="18"/>
        <end position="630"/>
    </location>
</feature>
<protein>
    <recommendedName>
        <fullName evidence="5">Glucose-methanol-choline oxidoreductase N-terminal domain-containing protein</fullName>
    </recommendedName>
</protein>
<dbReference type="InterPro" id="IPR007867">
    <property type="entry name" value="GMC_OxRtase_C"/>
</dbReference>
<dbReference type="PANTHER" id="PTHR11552:SF158">
    <property type="entry name" value="GH23626P-RELATED"/>
    <property type="match status" value="1"/>
</dbReference>
<dbReference type="PANTHER" id="PTHR11552">
    <property type="entry name" value="GLUCOSE-METHANOL-CHOLINE GMC OXIDOREDUCTASE"/>
    <property type="match status" value="1"/>
</dbReference>
<dbReference type="Pfam" id="PF05199">
    <property type="entry name" value="GMC_oxred_C"/>
    <property type="match status" value="1"/>
</dbReference>
<feature type="binding site" evidence="2">
    <location>
        <position position="286"/>
    </location>
    <ligand>
        <name>FAD</name>
        <dbReference type="ChEBI" id="CHEBI:57692"/>
    </ligand>
</feature>
<keyword evidence="7" id="KW-1185">Reference proteome</keyword>
<proteinExistence type="inferred from homology"/>
<sequence length="630" mass="71046">MVAGLLLFLACLIGAQATPFLLMEKYIEDFQNGLKELHEMSHSYKPHEQHYDHEKYNETQAAYEAEEFDFIIVGGGSSGSVLANRLSEIPEWKVLVLEAGEPETEFTKVPMMRNYLQTTPYVWNHKTVPQKQACLGMTDHQCTIESGRALGGSSAVNDMLYIRGHPKDYDLWADEENLGWCWADVEDRYKKIEDAYLKHFDRKYHRYGGNVHLENPRYVTPKIKEHILGAAEELGLNTVDYNGKHQLGFGVAQVTTKNGKRFSTAEAYLEPAVTRPNLVVRPGCQVTKLIISTHTKEATGVRYIHEGKLFTSKAKKEVILAAGAINSAQLLLLSGVGPKEDLEQLHIDVVSDLPVGLHLKDHMGFNGLNFIYNDSHVEQQLKKIFGNEGEVIDYLKSGHGPLTSVPNEVIAFLKTEASKDHSDYPDLQLLFTSDIFNHGHEHLRYLNIDHEVYNRMWKHLEGLKGFSIILRLTNPKSRGHMKLLDKDPLHKPLIDLNLLSDEDENDLETLLAGIKIAFKLAQTKSMQNLGIHINTHAAPGCDKHLFDTKDFWICQIKHLSYNLRQVSGTAKMGPKSDKTAVVDNHLKVYGVHKLRVADASVIPVTITGNYFAAEVLIGEKASDIIKEEWK</sequence>
<feature type="domain" description="Glucose-methanol-choline oxidoreductase N-terminal" evidence="5">
    <location>
        <begin position="147"/>
        <end position="170"/>
    </location>
</feature>
<keyword evidence="2 3" id="KW-0274">FAD</keyword>
<dbReference type="SUPFAM" id="SSF54373">
    <property type="entry name" value="FAD-linked reductases, C-terminal domain"/>
    <property type="match status" value="1"/>
</dbReference>
<dbReference type="OrthoDB" id="269227at2759"/>
<dbReference type="PIRSF" id="PIRSF000137">
    <property type="entry name" value="Alcohol_oxidase"/>
    <property type="match status" value="1"/>
</dbReference>
<accession>A0A9P0AWB0</accession>
<comment type="similarity">
    <text evidence="1 3">Belongs to the GMC oxidoreductase family.</text>
</comment>
<dbReference type="Proteomes" id="UP001154078">
    <property type="component" value="Chromosome 10"/>
</dbReference>
<evidence type="ECO:0000259" key="5">
    <source>
        <dbReference type="PROSITE" id="PS00623"/>
    </source>
</evidence>
<gene>
    <name evidence="6" type="ORF">MELIAE_LOCUS2260</name>
</gene>
<evidence type="ECO:0000313" key="7">
    <source>
        <dbReference type="Proteomes" id="UP001154078"/>
    </source>
</evidence>
<dbReference type="GO" id="GO:0016614">
    <property type="term" value="F:oxidoreductase activity, acting on CH-OH group of donors"/>
    <property type="evidence" value="ECO:0007669"/>
    <property type="project" value="InterPro"/>
</dbReference>
<dbReference type="PROSITE" id="PS00623">
    <property type="entry name" value="GMC_OXRED_1"/>
    <property type="match status" value="1"/>
</dbReference>
<dbReference type="InterPro" id="IPR036188">
    <property type="entry name" value="FAD/NAD-bd_sf"/>
</dbReference>
<comment type="cofactor">
    <cofactor evidence="2">
        <name>FAD</name>
        <dbReference type="ChEBI" id="CHEBI:57692"/>
    </cofactor>
</comment>
<organism evidence="6 7">
    <name type="scientific">Brassicogethes aeneus</name>
    <name type="common">Rape pollen beetle</name>
    <name type="synonym">Meligethes aeneus</name>
    <dbReference type="NCBI Taxonomy" id="1431903"/>
    <lineage>
        <taxon>Eukaryota</taxon>
        <taxon>Metazoa</taxon>
        <taxon>Ecdysozoa</taxon>
        <taxon>Arthropoda</taxon>
        <taxon>Hexapoda</taxon>
        <taxon>Insecta</taxon>
        <taxon>Pterygota</taxon>
        <taxon>Neoptera</taxon>
        <taxon>Endopterygota</taxon>
        <taxon>Coleoptera</taxon>
        <taxon>Polyphaga</taxon>
        <taxon>Cucujiformia</taxon>
        <taxon>Nitidulidae</taxon>
        <taxon>Meligethinae</taxon>
        <taxon>Brassicogethes</taxon>
    </lineage>
</organism>
<evidence type="ECO:0000256" key="4">
    <source>
        <dbReference type="SAM" id="SignalP"/>
    </source>
</evidence>
<keyword evidence="3" id="KW-0285">Flavoprotein</keyword>
<name>A0A9P0AWB0_BRAAE</name>